<dbReference type="InterPro" id="IPR029044">
    <property type="entry name" value="Nucleotide-diphossugar_trans"/>
</dbReference>
<evidence type="ECO:0000256" key="1">
    <source>
        <dbReference type="ARBA" id="ARBA00006739"/>
    </source>
</evidence>
<dbReference type="EC" id="2.4.-.-" evidence="5"/>
<evidence type="ECO:0000259" key="4">
    <source>
        <dbReference type="Pfam" id="PF00535"/>
    </source>
</evidence>
<keyword evidence="6" id="KW-1185">Reference proteome</keyword>
<gene>
    <name evidence="5" type="ORF">ACFFI0_05390</name>
</gene>
<comment type="caution">
    <text evidence="5">The sequence shown here is derived from an EMBL/GenBank/DDBJ whole genome shotgun (WGS) entry which is preliminary data.</text>
</comment>
<dbReference type="PANTHER" id="PTHR43179">
    <property type="entry name" value="RHAMNOSYLTRANSFERASE WBBL"/>
    <property type="match status" value="1"/>
</dbReference>
<feature type="domain" description="Glycosyltransferase 2-like" evidence="4">
    <location>
        <begin position="10"/>
        <end position="113"/>
    </location>
</feature>
<dbReference type="EMBL" id="JBHLWO010000001">
    <property type="protein sequence ID" value="MFC0317729.1"/>
    <property type="molecule type" value="Genomic_DNA"/>
</dbReference>
<dbReference type="GO" id="GO:0016757">
    <property type="term" value="F:glycosyltransferase activity"/>
    <property type="evidence" value="ECO:0007669"/>
    <property type="project" value="UniProtKB-KW"/>
</dbReference>
<evidence type="ECO:0000256" key="2">
    <source>
        <dbReference type="ARBA" id="ARBA00022676"/>
    </source>
</evidence>
<dbReference type="RefSeq" id="WP_130854458.1">
    <property type="nucleotide sequence ID" value="NZ_JBHLWO010000001.1"/>
</dbReference>
<evidence type="ECO:0000313" key="5">
    <source>
        <dbReference type="EMBL" id="MFC0317729.1"/>
    </source>
</evidence>
<comment type="similarity">
    <text evidence="1">Belongs to the glycosyltransferase 2 family.</text>
</comment>
<dbReference type="PANTHER" id="PTHR43179:SF12">
    <property type="entry name" value="GALACTOFURANOSYLTRANSFERASE GLFT2"/>
    <property type="match status" value="1"/>
</dbReference>
<proteinExistence type="inferred from homology"/>
<reference evidence="5 6" key="1">
    <citation type="submission" date="2024-09" db="EMBL/GenBank/DDBJ databases">
        <authorList>
            <person name="Sun Q."/>
            <person name="Mori K."/>
        </authorList>
    </citation>
    <scope>NUCLEOTIDE SEQUENCE [LARGE SCALE GENOMIC DNA]</scope>
    <source>
        <strain evidence="5 6">CCM 7765</strain>
    </source>
</reference>
<dbReference type="SUPFAM" id="SSF53448">
    <property type="entry name" value="Nucleotide-diphospho-sugar transferases"/>
    <property type="match status" value="1"/>
</dbReference>
<accession>A0ABV6HGK0</accession>
<evidence type="ECO:0000313" key="6">
    <source>
        <dbReference type="Proteomes" id="UP001589774"/>
    </source>
</evidence>
<protein>
    <submittedName>
        <fullName evidence="5">Glycosyltransferase</fullName>
        <ecNumber evidence="5">2.4.-.-</ecNumber>
    </submittedName>
</protein>
<dbReference type="Pfam" id="PF00535">
    <property type="entry name" value="Glycos_transf_2"/>
    <property type="match status" value="1"/>
</dbReference>
<organism evidence="5 6">
    <name type="scientific">Olivibacter oleidegradans</name>
    <dbReference type="NCBI Taxonomy" id="760123"/>
    <lineage>
        <taxon>Bacteria</taxon>
        <taxon>Pseudomonadati</taxon>
        <taxon>Bacteroidota</taxon>
        <taxon>Sphingobacteriia</taxon>
        <taxon>Sphingobacteriales</taxon>
        <taxon>Sphingobacteriaceae</taxon>
        <taxon>Olivibacter</taxon>
    </lineage>
</organism>
<dbReference type="InterPro" id="IPR001173">
    <property type="entry name" value="Glyco_trans_2-like"/>
</dbReference>
<keyword evidence="3 5" id="KW-0808">Transferase</keyword>
<sequence length="336" mass="39200">MTKIAYNVCVLTVTYGNRWAFLKQILERVLSFEHVVDIIVVDNGSDYDLKKELDQLNSPIITLLQETENLGSAGGYKAGLGYFVSHSNADFVWLLDDDNLPEEGALEKLINAWPSIRLAEDRKALFSLRTDRKNHVLIAQGADPYQYYLVPDNFMGFHFFRIFSNQYRKLAGQNRYNSSPLRPSKLPYVPYGGLFLHRRLVEFIGYPDERLFVYVDDSEYTNRITEMGGEIWLIPGSRINDVDISQGITYKHRFWRSAILDLWNFRTFYQVRNRLYFYSRHAIKNRFIFALNKWLYMTGHYLISIITGKHKAYKEFRIAVADGLAGRLGKKEKPTN</sequence>
<keyword evidence="2 5" id="KW-0328">Glycosyltransferase</keyword>
<dbReference type="Proteomes" id="UP001589774">
    <property type="component" value="Unassembled WGS sequence"/>
</dbReference>
<evidence type="ECO:0000256" key="3">
    <source>
        <dbReference type="ARBA" id="ARBA00022679"/>
    </source>
</evidence>
<dbReference type="Gene3D" id="3.90.550.10">
    <property type="entry name" value="Spore Coat Polysaccharide Biosynthesis Protein SpsA, Chain A"/>
    <property type="match status" value="1"/>
</dbReference>
<name>A0ABV6HGK0_9SPHI</name>